<dbReference type="Gene3D" id="3.40.50.1820">
    <property type="entry name" value="alpha/beta hydrolase"/>
    <property type="match status" value="1"/>
</dbReference>
<keyword evidence="2" id="KW-0378">Hydrolase</keyword>
<dbReference type="GO" id="GO:0016787">
    <property type="term" value="F:hydrolase activity"/>
    <property type="evidence" value="ECO:0007669"/>
    <property type="project" value="UniProtKB-KW"/>
</dbReference>
<dbReference type="Pfam" id="PF12697">
    <property type="entry name" value="Abhydrolase_6"/>
    <property type="match status" value="1"/>
</dbReference>
<protein>
    <submittedName>
        <fullName evidence="2">Alpha/beta hydrolase fold protein</fullName>
    </submittedName>
</protein>
<dbReference type="OrthoDB" id="27092at2"/>
<dbReference type="eggNOG" id="COG0596">
    <property type="taxonomic scope" value="Bacteria"/>
</dbReference>
<dbReference type="InterPro" id="IPR029058">
    <property type="entry name" value="AB_hydrolase_fold"/>
</dbReference>
<evidence type="ECO:0000313" key="3">
    <source>
        <dbReference type="Proteomes" id="UP000007962"/>
    </source>
</evidence>
<proteinExistence type="predicted"/>
<dbReference type="SUPFAM" id="SSF53474">
    <property type="entry name" value="alpha/beta-Hydrolases"/>
    <property type="match status" value="1"/>
</dbReference>
<dbReference type="InterPro" id="IPR000073">
    <property type="entry name" value="AB_hydrolase_1"/>
</dbReference>
<keyword evidence="3" id="KW-1185">Reference proteome</keyword>
<dbReference type="STRING" id="471853.Bcav_3024"/>
<dbReference type="HOGENOM" id="CLU_020336_13_7_11"/>
<accession>C5BZT8</accession>
<evidence type="ECO:0000313" key="2">
    <source>
        <dbReference type="EMBL" id="ACQ81268.1"/>
    </source>
</evidence>
<evidence type="ECO:0000259" key="1">
    <source>
        <dbReference type="Pfam" id="PF12697"/>
    </source>
</evidence>
<dbReference type="Proteomes" id="UP000007962">
    <property type="component" value="Chromosome"/>
</dbReference>
<sequence>MSTAPAGRTVLAHVRRGSGEPVVLLHGIGGDRGVWDRVIPMLAGHHDVLAVDLPGFGDSPTLAPGDEPSPRRLAAAVAATLDELRIERPHLVGNSLGGWIALELAQRRPVASVTLLSPAGLWRRRTPAYCRVSLLGTWWACRRGAGVLHALSRWPWSRRLVFWQILGHPELATPGGAQGLVTAMGTGGGFRSTLAATLPIRFVRHGEIDAPVTLAFGTRDRILLPWQSRFTHELPPQTIAAELRGAGHVPMPDAPDAVAAVVLATTARAVRSS</sequence>
<dbReference type="KEGG" id="bcv:Bcav_3024"/>
<dbReference type="AlphaFoldDB" id="C5BZT8"/>
<organism evidence="2 3">
    <name type="scientific">Beutenbergia cavernae (strain ATCC BAA-8 / DSM 12333 / CCUG 43141 / JCM 11478 / NBRC 16432 / NCIMB 13614 / HKI 0122)</name>
    <dbReference type="NCBI Taxonomy" id="471853"/>
    <lineage>
        <taxon>Bacteria</taxon>
        <taxon>Bacillati</taxon>
        <taxon>Actinomycetota</taxon>
        <taxon>Actinomycetes</taxon>
        <taxon>Micrococcales</taxon>
        <taxon>Beutenbergiaceae</taxon>
        <taxon>Beutenbergia</taxon>
    </lineage>
</organism>
<dbReference type="PANTHER" id="PTHR46438">
    <property type="entry name" value="ALPHA/BETA-HYDROLASES SUPERFAMILY PROTEIN"/>
    <property type="match status" value="1"/>
</dbReference>
<feature type="domain" description="AB hydrolase-1" evidence="1">
    <location>
        <begin position="22"/>
        <end position="261"/>
    </location>
</feature>
<dbReference type="ESTHER" id="beuc1-c5bzt8">
    <property type="family name" value="6_AlphaBeta_hydrolase"/>
</dbReference>
<gene>
    <name evidence="2" type="ordered locus">Bcav_3024</name>
</gene>
<dbReference type="RefSeq" id="WP_015883508.1">
    <property type="nucleotide sequence ID" value="NC_012669.1"/>
</dbReference>
<reference evidence="2 3" key="1">
    <citation type="journal article" date="2009" name="Stand. Genomic Sci.">
        <title>Complete genome sequence of Beutenbergia cavernae type strain (HKI 0122).</title>
        <authorList>
            <person name="Land M."/>
            <person name="Pukall R."/>
            <person name="Abt B."/>
            <person name="Goker M."/>
            <person name="Rohde M."/>
            <person name="Glavina Del Rio T."/>
            <person name="Tice H."/>
            <person name="Copeland A."/>
            <person name="Cheng J.F."/>
            <person name="Lucas S."/>
            <person name="Chen F."/>
            <person name="Nolan M."/>
            <person name="Bruce D."/>
            <person name="Goodwin L."/>
            <person name="Pitluck S."/>
            <person name="Ivanova N."/>
            <person name="Mavromatis K."/>
            <person name="Ovchinnikova G."/>
            <person name="Pati A."/>
            <person name="Chen A."/>
            <person name="Palaniappan K."/>
            <person name="Hauser L."/>
            <person name="Chang Y.J."/>
            <person name="Jefferies C.C."/>
            <person name="Saunders E."/>
            <person name="Brettin T."/>
            <person name="Detter J.C."/>
            <person name="Han C."/>
            <person name="Chain P."/>
            <person name="Bristow J."/>
            <person name="Eisen J.A."/>
            <person name="Markowitz V."/>
            <person name="Hugenholtz P."/>
            <person name="Kyrpides N.C."/>
            <person name="Klenk H.P."/>
            <person name="Lapidus A."/>
        </authorList>
    </citation>
    <scope>NUCLEOTIDE SEQUENCE [LARGE SCALE GENOMIC DNA]</scope>
    <source>
        <strain evidence="3">ATCC BAA-8 / DSM 12333 / NBRC 16432</strain>
    </source>
</reference>
<dbReference type="PRINTS" id="PR00111">
    <property type="entry name" value="ABHYDROLASE"/>
</dbReference>
<dbReference type="EMBL" id="CP001618">
    <property type="protein sequence ID" value="ACQ81268.1"/>
    <property type="molecule type" value="Genomic_DNA"/>
</dbReference>
<dbReference type="PANTHER" id="PTHR46438:SF11">
    <property type="entry name" value="LIPASE-RELATED"/>
    <property type="match status" value="1"/>
</dbReference>
<name>C5BZT8_BEUC1</name>